<dbReference type="Proteomes" id="UP001583172">
    <property type="component" value="Unassembled WGS sequence"/>
</dbReference>
<name>A0ABR3VEV1_HUMIN</name>
<evidence type="ECO:0000313" key="3">
    <source>
        <dbReference type="EMBL" id="KAL1840390.1"/>
    </source>
</evidence>
<dbReference type="EMBL" id="JAZGSY010000115">
    <property type="protein sequence ID" value="KAL1840390.1"/>
    <property type="molecule type" value="Genomic_DNA"/>
</dbReference>
<sequence>MVNISGARPHVLRVTALVAVLLTVFLFFDPIGFAPSSAVGAVKQLATPGTTHTVTHVVLFQFKKDVDAAKVSEVCAKMMALKETCLAPNSNHAYIQSITGGRDISVEGLQHGATHAFVVQFSNTDDRNYYVDHDPAHQAFKKEVEPLVEKVTVLDFANGKF</sequence>
<dbReference type="Gene3D" id="3.30.70.100">
    <property type="match status" value="1"/>
</dbReference>
<protein>
    <recommendedName>
        <fullName evidence="2">Stress-response A/B barrel domain-containing protein</fullName>
    </recommendedName>
</protein>
<gene>
    <name evidence="3" type="ORF">VTJ49DRAFT_516</name>
</gene>
<organism evidence="3 4">
    <name type="scientific">Humicola insolens</name>
    <name type="common">Soft-rot fungus</name>
    <dbReference type="NCBI Taxonomy" id="85995"/>
    <lineage>
        <taxon>Eukaryota</taxon>
        <taxon>Fungi</taxon>
        <taxon>Dikarya</taxon>
        <taxon>Ascomycota</taxon>
        <taxon>Pezizomycotina</taxon>
        <taxon>Sordariomycetes</taxon>
        <taxon>Sordariomycetidae</taxon>
        <taxon>Sordariales</taxon>
        <taxon>Chaetomiaceae</taxon>
        <taxon>Mycothermus</taxon>
    </lineage>
</organism>
<dbReference type="Pfam" id="PF07876">
    <property type="entry name" value="Dabb"/>
    <property type="match status" value="1"/>
</dbReference>
<evidence type="ECO:0000259" key="2">
    <source>
        <dbReference type="PROSITE" id="PS51502"/>
    </source>
</evidence>
<dbReference type="SUPFAM" id="SSF54909">
    <property type="entry name" value="Dimeric alpha+beta barrel"/>
    <property type="match status" value="1"/>
</dbReference>
<keyword evidence="4" id="KW-1185">Reference proteome</keyword>
<accession>A0ABR3VEV1</accession>
<proteinExistence type="predicted"/>
<dbReference type="InterPro" id="IPR013097">
    <property type="entry name" value="Dabb"/>
</dbReference>
<dbReference type="InterPro" id="IPR011008">
    <property type="entry name" value="Dimeric_a/b-barrel"/>
</dbReference>
<evidence type="ECO:0000256" key="1">
    <source>
        <dbReference type="ARBA" id="ARBA00011738"/>
    </source>
</evidence>
<evidence type="ECO:0000313" key="4">
    <source>
        <dbReference type="Proteomes" id="UP001583172"/>
    </source>
</evidence>
<dbReference type="InterPro" id="IPR044662">
    <property type="entry name" value="HS1/DABB1-like"/>
</dbReference>
<dbReference type="PANTHER" id="PTHR33178:SF10">
    <property type="entry name" value="STRESS-RESPONSE A_B BARREL DOMAIN-CONTAINING PROTEIN"/>
    <property type="match status" value="1"/>
</dbReference>
<dbReference type="PROSITE" id="PS51502">
    <property type="entry name" value="S_R_A_B_BARREL"/>
    <property type="match status" value="1"/>
</dbReference>
<feature type="domain" description="Stress-response A/B barrel" evidence="2">
    <location>
        <begin position="54"/>
        <end position="156"/>
    </location>
</feature>
<reference evidence="3 4" key="1">
    <citation type="journal article" date="2024" name="Commun. Biol.">
        <title>Comparative genomic analysis of thermophilic fungi reveals convergent evolutionary adaptations and gene losses.</title>
        <authorList>
            <person name="Steindorff A.S."/>
            <person name="Aguilar-Pontes M.V."/>
            <person name="Robinson A.J."/>
            <person name="Andreopoulos B."/>
            <person name="LaButti K."/>
            <person name="Kuo A."/>
            <person name="Mondo S."/>
            <person name="Riley R."/>
            <person name="Otillar R."/>
            <person name="Haridas S."/>
            <person name="Lipzen A."/>
            <person name="Grimwood J."/>
            <person name="Schmutz J."/>
            <person name="Clum A."/>
            <person name="Reid I.D."/>
            <person name="Moisan M.C."/>
            <person name="Butler G."/>
            <person name="Nguyen T.T.M."/>
            <person name="Dewar K."/>
            <person name="Conant G."/>
            <person name="Drula E."/>
            <person name="Henrissat B."/>
            <person name="Hansel C."/>
            <person name="Singer S."/>
            <person name="Hutchinson M.I."/>
            <person name="de Vries R.P."/>
            <person name="Natvig D.O."/>
            <person name="Powell A.J."/>
            <person name="Tsang A."/>
            <person name="Grigoriev I.V."/>
        </authorList>
    </citation>
    <scope>NUCLEOTIDE SEQUENCE [LARGE SCALE GENOMIC DNA]</scope>
    <source>
        <strain evidence="3 4">CBS 620.91</strain>
    </source>
</reference>
<comment type="caution">
    <text evidence="3">The sequence shown here is derived from an EMBL/GenBank/DDBJ whole genome shotgun (WGS) entry which is preliminary data.</text>
</comment>
<dbReference type="PANTHER" id="PTHR33178">
    <property type="match status" value="1"/>
</dbReference>
<comment type="subunit">
    <text evidence="1">Homodimer.</text>
</comment>
<dbReference type="SMART" id="SM00886">
    <property type="entry name" value="Dabb"/>
    <property type="match status" value="1"/>
</dbReference>